<name>A0A6J4H2H1_9PROT</name>
<feature type="compositionally biased region" description="Basic and acidic residues" evidence="1">
    <location>
        <begin position="238"/>
        <end position="247"/>
    </location>
</feature>
<dbReference type="AlphaFoldDB" id="A0A6J4H2H1"/>
<keyword evidence="2" id="KW-0560">Oxidoreductase</keyword>
<dbReference type="GO" id="GO:0008835">
    <property type="term" value="F:diaminohydroxyphosphoribosylaminopyrimidine deaminase activity"/>
    <property type="evidence" value="ECO:0007669"/>
    <property type="project" value="UniProtKB-EC"/>
</dbReference>
<feature type="compositionally biased region" description="Basic residues" evidence="1">
    <location>
        <begin position="56"/>
        <end position="70"/>
    </location>
</feature>
<dbReference type="EC" id="3.5.4.26" evidence="2"/>
<feature type="compositionally biased region" description="Basic residues" evidence="1">
    <location>
        <begin position="138"/>
        <end position="147"/>
    </location>
</feature>
<evidence type="ECO:0000313" key="2">
    <source>
        <dbReference type="EMBL" id="CAA9211506.1"/>
    </source>
</evidence>
<gene>
    <name evidence="2" type="ORF">AVDCRST_MAG27-1247</name>
</gene>
<proteinExistence type="predicted"/>
<dbReference type="EC" id="1.1.1.193" evidence="2"/>
<dbReference type="EMBL" id="CADCTD010000001">
    <property type="protein sequence ID" value="CAA9211506.1"/>
    <property type="molecule type" value="Genomic_DNA"/>
</dbReference>
<feature type="compositionally biased region" description="Basic residues" evidence="1">
    <location>
        <begin position="185"/>
        <end position="212"/>
    </location>
</feature>
<feature type="compositionally biased region" description="Basic residues" evidence="1">
    <location>
        <begin position="87"/>
        <end position="123"/>
    </location>
</feature>
<sequence length="370" mass="40183">DGSGAYGGSPGARAAGARQYLAQPGGRLRSGEGRPGDRPRLDPARWPPPCRDAGARPRRRLRPRRHRLCHPRALLPLGPHAAVLRRAGPRRRHPRGRRHRRPGPARRRPRPAAPARGRRHRRARPDGRGGPPPECRLRPAHHPRPAPRHPQAGDDARRPHRHLDGGEPVDHRPCRPPRGACAARPARRHPGRQRHRPCRRPGAHRPPPRHCPRAAGPGGGRQPPPDPALLPPGADGPRSADLDRDAHQPAPRRPRPLPGGRGADPPHPPRQARPRPRSPAGRDGAAGHHAGAGRGRGRAGGRAAARRLRQPAGLVPCPRHHGRRRTARRPALAGCSAFRHAQVPEGCKPLPGRGLADRVRGVRAMFTGIV</sequence>
<feature type="compositionally biased region" description="Basic residues" evidence="1">
    <location>
        <begin position="295"/>
        <end position="309"/>
    </location>
</feature>
<feature type="compositionally biased region" description="Gly residues" evidence="1">
    <location>
        <begin position="1"/>
        <end position="10"/>
    </location>
</feature>
<feature type="non-terminal residue" evidence="2">
    <location>
        <position position="1"/>
    </location>
</feature>
<keyword evidence="2" id="KW-0378">Hydrolase</keyword>
<organism evidence="2">
    <name type="scientific">uncultured Craurococcus sp</name>
    <dbReference type="NCBI Taxonomy" id="1135998"/>
    <lineage>
        <taxon>Bacteria</taxon>
        <taxon>Pseudomonadati</taxon>
        <taxon>Pseudomonadota</taxon>
        <taxon>Alphaproteobacteria</taxon>
        <taxon>Acetobacterales</taxon>
        <taxon>Acetobacteraceae</taxon>
        <taxon>Craurococcus</taxon>
        <taxon>environmental samples</taxon>
    </lineage>
</organism>
<dbReference type="GO" id="GO:0008703">
    <property type="term" value="F:5-amino-6-(5-phosphoribosylamino)uracil reductase activity"/>
    <property type="evidence" value="ECO:0007669"/>
    <property type="project" value="UniProtKB-EC"/>
</dbReference>
<evidence type="ECO:0000256" key="1">
    <source>
        <dbReference type="SAM" id="MobiDB-lite"/>
    </source>
</evidence>
<protein>
    <submittedName>
        <fullName evidence="2">Diaminohydroxyphosphoribosylaminopyrimidine deaminase / 5-amino-6-(5-phosphoribosylamino)uracil reductase</fullName>
        <ecNumber evidence="2">1.1.1.193</ecNumber>
        <ecNumber evidence="2">3.5.4.26</ecNumber>
    </submittedName>
</protein>
<feature type="region of interest" description="Disordered" evidence="1">
    <location>
        <begin position="1"/>
        <end position="328"/>
    </location>
</feature>
<feature type="non-terminal residue" evidence="2">
    <location>
        <position position="370"/>
    </location>
</feature>
<feature type="compositionally biased region" description="Low complexity" evidence="1">
    <location>
        <begin position="278"/>
        <end position="289"/>
    </location>
</feature>
<feature type="compositionally biased region" description="Basic residues" evidence="1">
    <location>
        <begin position="318"/>
        <end position="328"/>
    </location>
</feature>
<feature type="compositionally biased region" description="Basic and acidic residues" evidence="1">
    <location>
        <begin position="151"/>
        <end position="173"/>
    </location>
</feature>
<feature type="compositionally biased region" description="Basic and acidic residues" evidence="1">
    <location>
        <begin position="29"/>
        <end position="43"/>
    </location>
</feature>
<accession>A0A6J4H2H1</accession>
<reference evidence="2" key="1">
    <citation type="submission" date="2020-02" db="EMBL/GenBank/DDBJ databases">
        <authorList>
            <person name="Meier V. D."/>
        </authorList>
    </citation>
    <scope>NUCLEOTIDE SEQUENCE</scope>
    <source>
        <strain evidence="2">AVDCRST_MAG27</strain>
    </source>
</reference>